<keyword evidence="4" id="KW-1185">Reference proteome</keyword>
<dbReference type="RefSeq" id="WP_310926947.1">
    <property type="nucleotide sequence ID" value="NZ_JAMQOQ010000001.1"/>
</dbReference>
<feature type="compositionally biased region" description="Acidic residues" evidence="1">
    <location>
        <begin position="334"/>
        <end position="344"/>
    </location>
</feature>
<accession>A0ABU2FX66</accession>
<dbReference type="PROSITE" id="PS51704">
    <property type="entry name" value="GP_PDE"/>
    <property type="match status" value="1"/>
</dbReference>
<dbReference type="SUPFAM" id="SSF51695">
    <property type="entry name" value="PLC-like phosphodiesterases"/>
    <property type="match status" value="1"/>
</dbReference>
<dbReference type="EMBL" id="JAMQOQ010000001">
    <property type="protein sequence ID" value="MDS0293122.1"/>
    <property type="molecule type" value="Genomic_DNA"/>
</dbReference>
<evidence type="ECO:0000313" key="4">
    <source>
        <dbReference type="Proteomes" id="UP001254813"/>
    </source>
</evidence>
<sequence length="394" mass="42672">MSRDTHEFGRRSFVAGTGALLGAASLGGVGSATTMNGTNAAREGHREWKGEDDDPTIIAHRGFAGVYPENTLGAVGRATWGDGADMIEIDVIPSKDGEVMVLHDPDLSSRDDGTRGLTDLDGYVWEYTAEELQEANVLQSGETVPTLAEVLDLVPDSVGVNIEFKNPDTTDIVTSGRLSDEELTERMETWRPLAEEALHVASQYDNEILVSSFAEAAIAVVRDIDHSVPVAYLFFGSIETGLEITRDYGCEAMHPPYDMIKGTPFFGDVYGSYEDIDLVEIAREEDRTLNVWTVGTWYQAEQLAAAGVDGLIADYPNLLWSGNDEMEWKRGDSEDHEDESETGTEETKTETETESDADAETATEAANETTAAETGTGTGTETAVPTETETDDGN</sequence>
<protein>
    <submittedName>
        <fullName evidence="3">Glycerophosphodiester phosphodiesterase</fullName>
    </submittedName>
</protein>
<reference evidence="3 4" key="1">
    <citation type="submission" date="2022-06" db="EMBL/GenBank/DDBJ databases">
        <title>Halogeometricum sp. a new haloarchaeum isolate from saline soil.</title>
        <authorList>
            <person name="Strakova D."/>
            <person name="Galisteo C."/>
            <person name="Sanchez-Porro C."/>
            <person name="Ventosa A."/>
        </authorList>
    </citation>
    <scope>NUCLEOTIDE SEQUENCE [LARGE SCALE GENOMIC DNA]</scope>
    <source>
        <strain evidence="4">S3BR25-2</strain>
    </source>
</reference>
<feature type="region of interest" description="Disordered" evidence="1">
    <location>
        <begin position="328"/>
        <end position="394"/>
    </location>
</feature>
<feature type="compositionally biased region" description="Acidic residues" evidence="1">
    <location>
        <begin position="352"/>
        <end position="361"/>
    </location>
</feature>
<proteinExistence type="predicted"/>
<evidence type="ECO:0000313" key="3">
    <source>
        <dbReference type="EMBL" id="MDS0293122.1"/>
    </source>
</evidence>
<dbReference type="PANTHER" id="PTHR46211">
    <property type="entry name" value="GLYCEROPHOSPHORYL DIESTER PHOSPHODIESTERASE"/>
    <property type="match status" value="1"/>
</dbReference>
<comment type="caution">
    <text evidence="3">The sequence shown here is derived from an EMBL/GenBank/DDBJ whole genome shotgun (WGS) entry which is preliminary data.</text>
</comment>
<dbReference type="PROSITE" id="PS51318">
    <property type="entry name" value="TAT"/>
    <property type="match status" value="1"/>
</dbReference>
<dbReference type="CDD" id="cd08556">
    <property type="entry name" value="GDPD"/>
    <property type="match status" value="1"/>
</dbReference>
<gene>
    <name evidence="3" type="ORF">NDI79_02915</name>
</gene>
<feature type="region of interest" description="Disordered" evidence="1">
    <location>
        <begin position="31"/>
        <end position="54"/>
    </location>
</feature>
<feature type="domain" description="GP-PDE" evidence="2">
    <location>
        <begin position="55"/>
        <end position="323"/>
    </location>
</feature>
<evidence type="ECO:0000259" key="2">
    <source>
        <dbReference type="PROSITE" id="PS51704"/>
    </source>
</evidence>
<feature type="compositionally biased region" description="Low complexity" evidence="1">
    <location>
        <begin position="362"/>
        <end position="387"/>
    </location>
</feature>
<dbReference type="Pfam" id="PF03009">
    <property type="entry name" value="GDPD"/>
    <property type="match status" value="1"/>
</dbReference>
<dbReference type="InterPro" id="IPR030395">
    <property type="entry name" value="GP_PDE_dom"/>
</dbReference>
<dbReference type="InterPro" id="IPR017946">
    <property type="entry name" value="PLC-like_Pdiesterase_TIM-brl"/>
</dbReference>
<dbReference type="PANTHER" id="PTHR46211:SF14">
    <property type="entry name" value="GLYCEROPHOSPHODIESTER PHOSPHODIESTERASE"/>
    <property type="match status" value="1"/>
</dbReference>
<organism evidence="3 4">
    <name type="scientific">Halogeometricum luteum</name>
    <dbReference type="NCBI Taxonomy" id="2950537"/>
    <lineage>
        <taxon>Archaea</taxon>
        <taxon>Methanobacteriati</taxon>
        <taxon>Methanobacteriota</taxon>
        <taxon>Stenosarchaea group</taxon>
        <taxon>Halobacteria</taxon>
        <taxon>Halobacteriales</taxon>
        <taxon>Haloferacaceae</taxon>
        <taxon>Halogeometricum</taxon>
    </lineage>
</organism>
<dbReference type="InterPro" id="IPR006311">
    <property type="entry name" value="TAT_signal"/>
</dbReference>
<evidence type="ECO:0000256" key="1">
    <source>
        <dbReference type="SAM" id="MobiDB-lite"/>
    </source>
</evidence>
<dbReference type="Proteomes" id="UP001254813">
    <property type="component" value="Unassembled WGS sequence"/>
</dbReference>
<name>A0ABU2FX66_9EURY</name>
<dbReference type="Gene3D" id="3.20.20.190">
    <property type="entry name" value="Phosphatidylinositol (PI) phosphodiesterase"/>
    <property type="match status" value="1"/>
</dbReference>